<dbReference type="EMBL" id="RAYI01000021">
    <property type="protein sequence ID" value="RLT73145.1"/>
    <property type="molecule type" value="Genomic_DNA"/>
</dbReference>
<evidence type="ECO:0000313" key="2">
    <source>
        <dbReference type="Proteomes" id="UP000278164"/>
    </source>
</evidence>
<comment type="caution">
    <text evidence="1">The sequence shown here is derived from an EMBL/GenBank/DDBJ whole genome shotgun (WGS) entry which is preliminary data.</text>
</comment>
<organism evidence="1 2">
    <name type="scientific">Parabacteroides distasonis</name>
    <dbReference type="NCBI Taxonomy" id="823"/>
    <lineage>
        <taxon>Bacteria</taxon>
        <taxon>Pseudomonadati</taxon>
        <taxon>Bacteroidota</taxon>
        <taxon>Bacteroidia</taxon>
        <taxon>Bacteroidales</taxon>
        <taxon>Tannerellaceae</taxon>
        <taxon>Parabacteroides</taxon>
    </lineage>
</organism>
<dbReference type="Proteomes" id="UP000278164">
    <property type="component" value="Unassembled WGS sequence"/>
</dbReference>
<name>A0A3L7ZMK4_PARDI</name>
<reference evidence="1 2" key="1">
    <citation type="submission" date="2018-09" db="EMBL/GenBank/DDBJ databases">
        <title>Murine metabolic-syndrome-specific gut microbial biobank.</title>
        <authorList>
            <person name="Liu C."/>
        </authorList>
    </citation>
    <scope>NUCLEOTIDE SEQUENCE [LARGE SCALE GENOMIC DNA]</scope>
    <source>
        <strain evidence="1 2">8-P5</strain>
    </source>
</reference>
<dbReference type="AlphaFoldDB" id="A0A3L7ZMK4"/>
<evidence type="ECO:0000313" key="1">
    <source>
        <dbReference type="EMBL" id="RLT73145.1"/>
    </source>
</evidence>
<proteinExistence type="predicted"/>
<protein>
    <submittedName>
        <fullName evidence="1">Uncharacterized protein</fullName>
    </submittedName>
</protein>
<gene>
    <name evidence="1" type="ORF">D7V78_12155</name>
</gene>
<accession>A0A3L7ZMK4</accession>
<sequence length="66" mass="7330">MPGYILIGKIRNSGYKIRNPYNPGRCFGNILIQSEEQSVISVGQSVIRLSPDPIQPAIFAIENNKN</sequence>